<proteinExistence type="predicted"/>
<dbReference type="GeneID" id="10526569"/>
<dbReference type="RefSeq" id="YP_004414798.1">
    <property type="nucleotide sequence ID" value="NC_015455.1"/>
</dbReference>
<accession>F4MI01</accession>
<dbReference type="Proteomes" id="UP000162892">
    <property type="component" value="Segment"/>
</dbReference>
<dbReference type="OrthoDB" id="38587at10239"/>
<evidence type="ECO:0000313" key="2">
    <source>
        <dbReference type="Proteomes" id="UP000162892"/>
    </source>
</evidence>
<keyword evidence="2" id="KW-1185">Reference proteome</keyword>
<reference evidence="1 2" key="1">
    <citation type="journal article" date="2009" name="Virus Res.">
        <title>Confirmation of a novel siadenovirus species detected in raptors: partial sequence and phylogenetic analysis.</title>
        <authorList>
            <person name="Kovacs E.R."/>
            <person name="Benko M."/>
        </authorList>
    </citation>
    <scope>NUCLEOTIDE SEQUENCE [LARGE SCALE GENOMIC DNA]</scope>
</reference>
<sequence length="105" mass="11813">MSYVYLIGRGVTRRRTTKRKSSAGRRARPAHLKYVRYHPNTVVTAGWDGTDQPAVIPRIPAYWTYAGAVARRNARRVVMPAVVPQTTGIVLTTVPDGRRKRKLVV</sequence>
<name>F4MI01_9ADEN</name>
<protein>
    <submittedName>
        <fullName evidence="1">Uncharacterized protein</fullName>
    </submittedName>
</protein>
<dbReference type="KEGG" id="vg:10526569"/>
<organism evidence="1 2">
    <name type="scientific">Raptor adenovirus 1</name>
    <dbReference type="NCBI Taxonomy" id="1520002"/>
    <lineage>
        <taxon>Viruses</taxon>
        <taxon>Varidnaviria</taxon>
        <taxon>Bamfordvirae</taxon>
        <taxon>Preplasmiviricota</taxon>
        <taxon>Polisuviricotina</taxon>
        <taxon>Pharingeaviricetes</taxon>
        <taxon>Rowavirales</taxon>
        <taxon>Adenoviridae</taxon>
        <taxon>Siadenovirus</taxon>
        <taxon>Siadenovirus raptoris</taxon>
        <taxon>Raptor siadenovirus A</taxon>
    </lineage>
</organism>
<evidence type="ECO:0000313" key="1">
    <source>
        <dbReference type="EMBL" id="AEC32096.1"/>
    </source>
</evidence>
<dbReference type="EMBL" id="EU715130">
    <property type="protein sequence ID" value="AEC32096.1"/>
    <property type="molecule type" value="Genomic_DNA"/>
</dbReference>